<dbReference type="Proteomes" id="UP000075880">
    <property type="component" value="Unassembled WGS sequence"/>
</dbReference>
<evidence type="ECO:0000313" key="3">
    <source>
        <dbReference type="Proteomes" id="UP000075880"/>
    </source>
</evidence>
<keyword evidence="1" id="KW-1133">Transmembrane helix</keyword>
<keyword evidence="3" id="KW-1185">Reference proteome</keyword>
<name>A0AAG5D901_ANOAO</name>
<dbReference type="EnsemblMetazoa" id="ENSAATROPT008464">
    <property type="protein sequence ID" value="ENSAATROPP007621"/>
    <property type="gene ID" value="ENSAATROPG006901"/>
</dbReference>
<dbReference type="AlphaFoldDB" id="A0AAG5D901"/>
<feature type="transmembrane region" description="Helical" evidence="1">
    <location>
        <begin position="20"/>
        <end position="39"/>
    </location>
</feature>
<organism evidence="2 3">
    <name type="scientific">Anopheles atroparvus</name>
    <name type="common">European mosquito</name>
    <dbReference type="NCBI Taxonomy" id="41427"/>
    <lineage>
        <taxon>Eukaryota</taxon>
        <taxon>Metazoa</taxon>
        <taxon>Ecdysozoa</taxon>
        <taxon>Arthropoda</taxon>
        <taxon>Hexapoda</taxon>
        <taxon>Insecta</taxon>
        <taxon>Pterygota</taxon>
        <taxon>Neoptera</taxon>
        <taxon>Endopterygota</taxon>
        <taxon>Diptera</taxon>
        <taxon>Nematocera</taxon>
        <taxon>Culicoidea</taxon>
        <taxon>Culicidae</taxon>
        <taxon>Anophelinae</taxon>
        <taxon>Anopheles</taxon>
    </lineage>
</organism>
<sequence>MGILDVFVEMIELVEVMESVTVTVLVGRVVMVVVMLVTTGTIGGVEKTVEVLVTEMVVLGVIVATVVGTVMVDVSNKRTRGGVTIVYVLTVLVTAVKLVDVGAVVVTMGCEIVRKQVTPEGVSCNVLELCSWE</sequence>
<keyword evidence="1" id="KW-0812">Transmembrane</keyword>
<reference evidence="2" key="1">
    <citation type="submission" date="2024-04" db="UniProtKB">
        <authorList>
            <consortium name="EnsemblMetazoa"/>
        </authorList>
    </citation>
    <scope>IDENTIFICATION</scope>
    <source>
        <strain evidence="2">EBRO</strain>
    </source>
</reference>
<proteinExistence type="predicted"/>
<evidence type="ECO:0000313" key="2">
    <source>
        <dbReference type="EnsemblMetazoa" id="ENSAATROPP007621"/>
    </source>
</evidence>
<protein>
    <submittedName>
        <fullName evidence="2">Uncharacterized protein</fullName>
    </submittedName>
</protein>
<keyword evidence="1" id="KW-0472">Membrane</keyword>
<feature type="transmembrane region" description="Helical" evidence="1">
    <location>
        <begin position="84"/>
        <end position="106"/>
    </location>
</feature>
<evidence type="ECO:0000256" key="1">
    <source>
        <dbReference type="SAM" id="Phobius"/>
    </source>
</evidence>
<accession>A0AAG5D901</accession>
<feature type="transmembrane region" description="Helical" evidence="1">
    <location>
        <begin position="51"/>
        <end position="72"/>
    </location>
</feature>